<dbReference type="PANTHER" id="PTHR28670:SF1">
    <property type="entry name" value="UV-STIMULATED SCAFFOLD PROTEIN A"/>
    <property type="match status" value="1"/>
</dbReference>
<evidence type="ECO:0000256" key="3">
    <source>
        <dbReference type="SAM" id="MobiDB-lite"/>
    </source>
</evidence>
<dbReference type="InterPro" id="IPR049408">
    <property type="entry name" value="UVSSA_N_a-solenoid_rpt"/>
</dbReference>
<evidence type="ECO:0000313" key="5">
    <source>
        <dbReference type="Proteomes" id="UP000276834"/>
    </source>
</evidence>
<evidence type="ECO:0000313" key="4">
    <source>
        <dbReference type="EMBL" id="RLW09233.1"/>
    </source>
</evidence>
<reference evidence="4 5" key="1">
    <citation type="journal article" date="2018" name="Proc. R. Soc. B">
        <title>A non-coding region near Follistatin controls head colour polymorphism in the Gouldian finch.</title>
        <authorList>
            <person name="Toomey M.B."/>
            <person name="Marques C.I."/>
            <person name="Andrade P."/>
            <person name="Araujo P.M."/>
            <person name="Sabatino S."/>
            <person name="Gazda M.A."/>
            <person name="Afonso S."/>
            <person name="Lopes R.J."/>
            <person name="Corbo J.C."/>
            <person name="Carneiro M."/>
        </authorList>
    </citation>
    <scope>NUCLEOTIDE SEQUENCE [LARGE SCALE GENOMIC DNA]</scope>
    <source>
        <strain evidence="4">Red01</strain>
        <tissue evidence="4">Muscle</tissue>
    </source>
</reference>
<dbReference type="InterPro" id="IPR008942">
    <property type="entry name" value="ENTH_VHS"/>
</dbReference>
<feature type="region of interest" description="Disordered" evidence="3">
    <location>
        <begin position="270"/>
        <end position="297"/>
    </location>
</feature>
<evidence type="ECO:0000256" key="2">
    <source>
        <dbReference type="SAM" id="Coils"/>
    </source>
</evidence>
<dbReference type="AlphaFoldDB" id="A0A3L8SXL0"/>
<organism evidence="4 5">
    <name type="scientific">Chloebia gouldiae</name>
    <name type="common">Gouldian finch</name>
    <name type="synonym">Erythrura gouldiae</name>
    <dbReference type="NCBI Taxonomy" id="44316"/>
    <lineage>
        <taxon>Eukaryota</taxon>
        <taxon>Metazoa</taxon>
        <taxon>Chordata</taxon>
        <taxon>Craniata</taxon>
        <taxon>Vertebrata</taxon>
        <taxon>Euteleostomi</taxon>
        <taxon>Archelosauria</taxon>
        <taxon>Archosauria</taxon>
        <taxon>Dinosauria</taxon>
        <taxon>Saurischia</taxon>
        <taxon>Theropoda</taxon>
        <taxon>Coelurosauria</taxon>
        <taxon>Aves</taxon>
        <taxon>Neognathae</taxon>
        <taxon>Neoaves</taxon>
        <taxon>Telluraves</taxon>
        <taxon>Australaves</taxon>
        <taxon>Passeriformes</taxon>
        <taxon>Passeroidea</taxon>
        <taxon>Passeridae</taxon>
        <taxon>Chloebia</taxon>
    </lineage>
</organism>
<dbReference type="GO" id="GO:0009411">
    <property type="term" value="P:response to UV"/>
    <property type="evidence" value="ECO:0007669"/>
    <property type="project" value="InterPro"/>
</dbReference>
<comment type="caution">
    <text evidence="4">The sequence shown here is derived from an EMBL/GenBank/DDBJ whole genome shotgun (WGS) entry which is preliminary data.</text>
</comment>
<dbReference type="EMBL" id="QUSF01000005">
    <property type="protein sequence ID" value="RLW09233.1"/>
    <property type="molecule type" value="Genomic_DNA"/>
</dbReference>
<feature type="non-terminal residue" evidence="4">
    <location>
        <position position="408"/>
    </location>
</feature>
<dbReference type="Pfam" id="PF20867">
    <property type="entry name" value="UVSSA_N"/>
    <property type="match status" value="1"/>
</dbReference>
<protein>
    <recommendedName>
        <fullName evidence="1">UV-stimulated scaffold protein A</fullName>
    </recommendedName>
</protein>
<keyword evidence="2" id="KW-0175">Coiled coil</keyword>
<evidence type="ECO:0000256" key="1">
    <source>
        <dbReference type="ARBA" id="ARBA00022111"/>
    </source>
</evidence>
<accession>A0A3L8SXL0</accession>
<dbReference type="InterPro" id="IPR018610">
    <property type="entry name" value="UVSSA"/>
</dbReference>
<dbReference type="PANTHER" id="PTHR28670">
    <property type="entry name" value="UV-STIMULATED SCAFFOLD PROTEIN A"/>
    <property type="match status" value="1"/>
</dbReference>
<dbReference type="OrthoDB" id="5594015at2759"/>
<name>A0A3L8SXL0_CHLGU</name>
<gene>
    <name evidence="4" type="ORF">DV515_00003017</name>
</gene>
<keyword evidence="5" id="KW-1185">Reference proteome</keyword>
<sequence length="408" mass="46986">MDQRLAELVEELTTSGEPRLEPGRMKELKKICKSSEEQVGQAYQLLLTRLQEEHAEMRFSAFQVVQELFARSHHFRTLLIANFQEFLELTVGIDHEQPLPPPKEVAQKLRKAAIKAVQDWHEKYGEAYKQLSLGYHFLKRNKKVDFQDVHARTVAERRREEEKQKRLENIYKEKVKRTEKEIEEMSQEIADTLTEMENCFQLLMPDPFNFGVNEIDPELSKQTAANEARPASPLSSQGGVYPSSLRCMDDEQPCCSKDILPVSQCVTADGNKEVDEKPEQEELDGGTGSDIPFSGPALDDNDDDYQTFVRNHGLISHKYTLDLEISTDIKVQENEDNTAIINSVMDAHKLLRNKFWPSVQSWIQLLTRAGINDGRLRCAIELKNKLETAMKKYKEMDISFKARKRKVV</sequence>
<dbReference type="GO" id="GO:0000993">
    <property type="term" value="F:RNA polymerase II complex binding"/>
    <property type="evidence" value="ECO:0007669"/>
    <property type="project" value="TreeGrafter"/>
</dbReference>
<dbReference type="GO" id="GO:0005694">
    <property type="term" value="C:chromosome"/>
    <property type="evidence" value="ECO:0007669"/>
    <property type="project" value="TreeGrafter"/>
</dbReference>
<dbReference type="Gene3D" id="1.25.40.90">
    <property type="match status" value="1"/>
</dbReference>
<feature type="coiled-coil region" evidence="2">
    <location>
        <begin position="157"/>
        <end position="195"/>
    </location>
</feature>
<dbReference type="STRING" id="44316.ENSEGOP00005001871"/>
<proteinExistence type="predicted"/>
<dbReference type="Proteomes" id="UP000276834">
    <property type="component" value="Unassembled WGS sequence"/>
</dbReference>
<dbReference type="GO" id="GO:0006283">
    <property type="term" value="P:transcription-coupled nucleotide-excision repair"/>
    <property type="evidence" value="ECO:0007669"/>
    <property type="project" value="TreeGrafter"/>
</dbReference>